<evidence type="ECO:0000256" key="6">
    <source>
        <dbReference type="PIRSR" id="PIRSR000185-2"/>
    </source>
</evidence>
<evidence type="ECO:0000256" key="3">
    <source>
        <dbReference type="ARBA" id="ARBA00023002"/>
    </source>
</evidence>
<feature type="binding site" evidence="6">
    <location>
        <position position="106"/>
    </location>
    <ligand>
        <name>substrate</name>
    </ligand>
</feature>
<dbReference type="InterPro" id="IPR006097">
    <property type="entry name" value="Glu/Leu/Phe/Val/Trp_DH_dimer"/>
</dbReference>
<feature type="binding site" evidence="6">
    <location>
        <position position="233"/>
    </location>
    <ligand>
        <name>NAD(+)</name>
        <dbReference type="ChEBI" id="CHEBI:57540"/>
    </ligand>
</feature>
<feature type="active site" description="Proton donor" evidence="5">
    <location>
        <position position="118"/>
    </location>
</feature>
<evidence type="ECO:0000256" key="4">
    <source>
        <dbReference type="PIRNR" id="PIRNR000185"/>
    </source>
</evidence>
<evidence type="ECO:0000313" key="10">
    <source>
        <dbReference type="EMBL" id="RSL30880.1"/>
    </source>
</evidence>
<dbReference type="Gene3D" id="3.40.50.10860">
    <property type="entry name" value="Leucine Dehydrogenase, chain A, domain 1"/>
    <property type="match status" value="1"/>
</dbReference>
<keyword evidence="11" id="KW-1185">Reference proteome</keyword>
<evidence type="ECO:0000259" key="9">
    <source>
        <dbReference type="SMART" id="SM00839"/>
    </source>
</evidence>
<dbReference type="InterPro" id="IPR033524">
    <property type="entry name" value="Glu/Leu/Phe/Val_DH_AS"/>
</dbReference>
<dbReference type="Pfam" id="PF02812">
    <property type="entry name" value="ELFV_dehydrog_N"/>
    <property type="match status" value="1"/>
</dbReference>
<feature type="binding site" evidence="6">
    <location>
        <position position="361"/>
    </location>
    <ligand>
        <name>substrate</name>
    </ligand>
</feature>
<dbReference type="PANTHER" id="PTHR11606">
    <property type="entry name" value="GLUTAMATE DEHYDROGENASE"/>
    <property type="match status" value="1"/>
</dbReference>
<dbReference type="SUPFAM" id="SSF51735">
    <property type="entry name" value="NAD(P)-binding Rossmann-fold domains"/>
    <property type="match status" value="1"/>
</dbReference>
<accession>A0A3R9WPP4</accession>
<dbReference type="EMBL" id="RBVX01000031">
    <property type="protein sequence ID" value="RSL30880.1"/>
    <property type="molecule type" value="Genomic_DNA"/>
</dbReference>
<keyword evidence="3 4" id="KW-0560">Oxidoreductase</keyword>
<dbReference type="PANTHER" id="PTHR11606:SF13">
    <property type="entry name" value="GLUTAMATE DEHYDROGENASE 1, MITOCHONDRIAL"/>
    <property type="match status" value="1"/>
</dbReference>
<organism evidence="10 11">
    <name type="scientific">Salibacterium salarium</name>
    <dbReference type="NCBI Taxonomy" id="284579"/>
    <lineage>
        <taxon>Bacteria</taxon>
        <taxon>Bacillati</taxon>
        <taxon>Bacillota</taxon>
        <taxon>Bacilli</taxon>
        <taxon>Bacillales</taxon>
        <taxon>Bacillaceae</taxon>
    </lineage>
</organism>
<dbReference type="InterPro" id="IPR006095">
    <property type="entry name" value="Glu/Leu/Phe/Val/Trp_DH"/>
</dbReference>
<feature type="domain" description="Glutamate/phenylalanine/leucine/valine/L-tryptophan dehydrogenase C-terminal" evidence="9">
    <location>
        <begin position="195"/>
        <end position="425"/>
    </location>
</feature>
<dbReference type="PIRSF" id="PIRSF000185">
    <property type="entry name" value="Glu_DH"/>
    <property type="match status" value="1"/>
</dbReference>
<name>A0A3R9WPP4_9BACI</name>
<dbReference type="Pfam" id="PF00208">
    <property type="entry name" value="ELFV_dehydrog"/>
    <property type="match status" value="1"/>
</dbReference>
<dbReference type="PRINTS" id="PR00082">
    <property type="entry name" value="GLFDHDRGNASE"/>
</dbReference>
<dbReference type="InterPro" id="IPR033922">
    <property type="entry name" value="NAD_bind_Glu_DH"/>
</dbReference>
<dbReference type="Proteomes" id="UP000275076">
    <property type="component" value="Unassembled WGS sequence"/>
</dbReference>
<dbReference type="InterPro" id="IPR006096">
    <property type="entry name" value="Glu/Leu/Phe/Val/Trp_DH_C"/>
</dbReference>
<evidence type="ECO:0000256" key="1">
    <source>
        <dbReference type="ARBA" id="ARBA00006382"/>
    </source>
</evidence>
<comment type="similarity">
    <text evidence="1 4 8">Belongs to the Glu/Leu/Phe/Val dehydrogenases family.</text>
</comment>
<dbReference type="InterPro" id="IPR036291">
    <property type="entry name" value="NAD(P)-bd_dom_sf"/>
</dbReference>
<dbReference type="SUPFAM" id="SSF53223">
    <property type="entry name" value="Aminoacid dehydrogenase-like, N-terminal domain"/>
    <property type="match status" value="1"/>
</dbReference>
<feature type="binding site" evidence="6">
    <location>
        <position position="82"/>
    </location>
    <ligand>
        <name>substrate</name>
    </ligand>
</feature>
<dbReference type="OrthoDB" id="9803297at2"/>
<dbReference type="GO" id="GO:0004352">
    <property type="term" value="F:glutamate dehydrogenase (NAD+) activity"/>
    <property type="evidence" value="ECO:0007669"/>
    <property type="project" value="TreeGrafter"/>
</dbReference>
<dbReference type="SMART" id="SM00839">
    <property type="entry name" value="ELFV_dehydrog"/>
    <property type="match status" value="1"/>
</dbReference>
<evidence type="ECO:0000256" key="2">
    <source>
        <dbReference type="ARBA" id="ARBA00012896"/>
    </source>
</evidence>
<reference evidence="10 11" key="1">
    <citation type="submission" date="2018-10" db="EMBL/GenBank/DDBJ databases">
        <title>Draft genome sequence of Bacillus salarius IM0101, isolated from a hypersaline soil in Inner Mongolia, China.</title>
        <authorList>
            <person name="Yamprayoonswat W."/>
            <person name="Boonvisut S."/>
            <person name="Jumpathong W."/>
            <person name="Sittihan S."/>
            <person name="Ruangsuj P."/>
            <person name="Wanthongcharoen S."/>
            <person name="Thongpramul N."/>
            <person name="Pimmason S."/>
            <person name="Yu B."/>
            <person name="Yasawong M."/>
        </authorList>
    </citation>
    <scope>NUCLEOTIDE SEQUENCE [LARGE SCALE GENOMIC DNA]</scope>
    <source>
        <strain evidence="10 11">IM0101</strain>
    </source>
</reference>
<dbReference type="GO" id="GO:0006538">
    <property type="term" value="P:L-glutamate catabolic process"/>
    <property type="evidence" value="ECO:0007669"/>
    <property type="project" value="TreeGrafter"/>
</dbReference>
<gene>
    <name evidence="10" type="ORF">D7Z54_23775</name>
</gene>
<dbReference type="PROSITE" id="PS00074">
    <property type="entry name" value="GLFV_DEHYDROGENASE"/>
    <property type="match status" value="1"/>
</dbReference>
<proteinExistence type="inferred from homology"/>
<evidence type="ECO:0000256" key="8">
    <source>
        <dbReference type="RuleBase" id="RU004417"/>
    </source>
</evidence>
<sequence length="434" mass="48212">MQPKQDKAEADITTQHKNPYETVKDLLKDSITTLNMDENIYHLLKKPMRVLEVSIPIRMDNGDIRHFTGFRSQHLDILGPTKGGIRFHPEVNVDEVKALSIWMSLKSAILDLPLGGGKGGVIVDPEELSERELETLSRAYIQMITPIIGPQKDIPAPDVNTNPEVMGWMIDEYDKLRGYNIPGMLTGKPIIIGGSEGRLSATGRGVVFTIREAAKVIGMDLSKATAALQGFGNVGSMTAKFLYELGVKIVGITDASGGIYREEGFQIPELLAFVREGRTLSEYTEAESLNNEELFGLPVDIFIPAAVENQITKNTAPAIQAKIVAEAANGPTTPEGDKILEEKDVFVIPDILCNAGGVTVSYFEWVQNAMNFYWKEEEVNQKLEERMVEGFRNVFELREQKQIRMRKAAYSIGIKHIVKAFEARGRIKDSDLTS</sequence>
<dbReference type="AlphaFoldDB" id="A0A3R9WPP4"/>
<dbReference type="CDD" id="cd01076">
    <property type="entry name" value="NAD_bind_1_Glu_DH"/>
    <property type="match status" value="1"/>
</dbReference>
<evidence type="ECO:0000256" key="7">
    <source>
        <dbReference type="PIRSR" id="PIRSR000185-3"/>
    </source>
</evidence>
<evidence type="ECO:0000313" key="11">
    <source>
        <dbReference type="Proteomes" id="UP000275076"/>
    </source>
</evidence>
<dbReference type="RefSeq" id="WP_125559767.1">
    <property type="nucleotide sequence ID" value="NZ_RBVX01000031.1"/>
</dbReference>
<dbReference type="InterPro" id="IPR046346">
    <property type="entry name" value="Aminoacid_DH-like_N_sf"/>
</dbReference>
<keyword evidence="6" id="KW-0520">NAD</keyword>
<keyword evidence="6" id="KW-0547">Nucleotide-binding</keyword>
<feature type="site" description="Important for catalysis" evidence="7">
    <location>
        <position position="158"/>
    </location>
</feature>
<dbReference type="Gene3D" id="3.40.50.720">
    <property type="entry name" value="NAD(P)-binding Rossmann-like Domain"/>
    <property type="match status" value="1"/>
</dbReference>
<evidence type="ECO:0000256" key="5">
    <source>
        <dbReference type="PIRSR" id="PIRSR000185-1"/>
    </source>
</evidence>
<comment type="caution">
    <text evidence="10">The sequence shown here is derived from an EMBL/GenBank/DDBJ whole genome shotgun (WGS) entry which is preliminary data.</text>
</comment>
<dbReference type="GO" id="GO:0000166">
    <property type="term" value="F:nucleotide binding"/>
    <property type="evidence" value="ECO:0007669"/>
    <property type="project" value="UniProtKB-KW"/>
</dbReference>
<feature type="binding site" evidence="6">
    <location>
        <position position="202"/>
    </location>
    <ligand>
        <name>NAD(+)</name>
        <dbReference type="ChEBI" id="CHEBI:57540"/>
    </ligand>
</feature>
<dbReference type="InterPro" id="IPR014362">
    <property type="entry name" value="Glu_DH"/>
</dbReference>
<protein>
    <recommendedName>
        <fullName evidence="2 4">Glutamate dehydrogenase</fullName>
    </recommendedName>
</protein>